<comment type="caution">
    <text evidence="7">The sequence shown here is derived from an EMBL/GenBank/DDBJ whole genome shotgun (WGS) entry which is preliminary data.</text>
</comment>
<accession>A0ABN2HCK8</accession>
<keyword evidence="8" id="KW-1185">Reference proteome</keyword>
<dbReference type="Pfam" id="PF00005">
    <property type="entry name" value="ABC_tran"/>
    <property type="match status" value="1"/>
</dbReference>
<keyword evidence="4" id="KW-0067">ATP-binding</keyword>
<evidence type="ECO:0000256" key="4">
    <source>
        <dbReference type="ARBA" id="ARBA00022840"/>
    </source>
</evidence>
<evidence type="ECO:0000259" key="6">
    <source>
        <dbReference type="PROSITE" id="PS50893"/>
    </source>
</evidence>
<dbReference type="PANTHER" id="PTHR43335:SF4">
    <property type="entry name" value="ABC TRANSPORTER, ATP-BINDING PROTEIN"/>
    <property type="match status" value="1"/>
</dbReference>
<comment type="similarity">
    <text evidence="1">Belongs to the ABC transporter superfamily.</text>
</comment>
<evidence type="ECO:0000313" key="8">
    <source>
        <dbReference type="Proteomes" id="UP001500596"/>
    </source>
</evidence>
<evidence type="ECO:0000256" key="2">
    <source>
        <dbReference type="ARBA" id="ARBA00022448"/>
    </source>
</evidence>
<feature type="compositionally biased region" description="Basic and acidic residues" evidence="5">
    <location>
        <begin position="462"/>
        <end position="474"/>
    </location>
</feature>
<keyword evidence="3" id="KW-0547">Nucleotide-binding</keyword>
<dbReference type="PROSITE" id="PS50893">
    <property type="entry name" value="ABC_TRANSPORTER_2"/>
    <property type="match status" value="1"/>
</dbReference>
<evidence type="ECO:0000256" key="5">
    <source>
        <dbReference type="SAM" id="MobiDB-lite"/>
    </source>
</evidence>
<dbReference type="SUPFAM" id="SSF52540">
    <property type="entry name" value="P-loop containing nucleoside triphosphate hydrolases"/>
    <property type="match status" value="1"/>
</dbReference>
<dbReference type="InterPro" id="IPR027417">
    <property type="entry name" value="P-loop_NTPase"/>
</dbReference>
<feature type="region of interest" description="Disordered" evidence="5">
    <location>
        <begin position="322"/>
        <end position="382"/>
    </location>
</feature>
<dbReference type="Gene3D" id="3.40.50.300">
    <property type="entry name" value="P-loop containing nucleotide triphosphate hydrolases"/>
    <property type="match status" value="1"/>
</dbReference>
<dbReference type="InterPro" id="IPR003439">
    <property type="entry name" value="ABC_transporter-like_ATP-bd"/>
</dbReference>
<sequence>MPEGHVLEFSGVTKRFGAVTAVSGLSARVEPGVVTGFLGPNGAGKTTSLRILLGLVGATSGTATIGGVPYAALERPLQSVGAVLEASSFHPGRTAANHLKVYAQAAGLPVRRVEETLGLVGLADVGGRKVGGFSLGMRQRLGLAYALLGDPGVLVLDEPANGLDPEGIKWMRGFLRELAHEGRTVFISSHLLAEVQQTVDSVLIIAQGRLVYQGALEDLADASEYATVVDAPDRAALTRALADAGIPFDVLRSGLTVRGADAAAIGAVAASAGVALSALQRKGPALEEVFLDLVSGARVHATMADAAPEAVAVAAAPAVAEPEPELPPVAEPEAGVPPVAEPESAASAEPAPVSTAIAVIPAAPAPAGPDPDDLDPAGAEEAAPPPVYQVAATGVIDIIPAAGNPATDAFADDRPLDADADVEALGEIDDELEAAPNDRPWETYVKTDADREADAFFAAFDPHAEAGDDPRPDDEGGAQR</sequence>
<evidence type="ECO:0000313" key="7">
    <source>
        <dbReference type="EMBL" id="GAA1685370.1"/>
    </source>
</evidence>
<gene>
    <name evidence="7" type="ORF">GCM10009807_31510</name>
</gene>
<dbReference type="SMART" id="SM00382">
    <property type="entry name" value="AAA"/>
    <property type="match status" value="1"/>
</dbReference>
<evidence type="ECO:0000256" key="1">
    <source>
        <dbReference type="ARBA" id="ARBA00005417"/>
    </source>
</evidence>
<feature type="compositionally biased region" description="Low complexity" evidence="5">
    <location>
        <begin position="331"/>
        <end position="362"/>
    </location>
</feature>
<proteinExistence type="inferred from homology"/>
<evidence type="ECO:0000256" key="3">
    <source>
        <dbReference type="ARBA" id="ARBA00022741"/>
    </source>
</evidence>
<protein>
    <recommendedName>
        <fullName evidence="6">ABC transporter domain-containing protein</fullName>
    </recommendedName>
</protein>
<dbReference type="Proteomes" id="UP001500596">
    <property type="component" value="Unassembled WGS sequence"/>
</dbReference>
<feature type="region of interest" description="Disordered" evidence="5">
    <location>
        <begin position="460"/>
        <end position="480"/>
    </location>
</feature>
<keyword evidence="2" id="KW-0813">Transport</keyword>
<dbReference type="InterPro" id="IPR003593">
    <property type="entry name" value="AAA+_ATPase"/>
</dbReference>
<feature type="domain" description="ABC transporter" evidence="6">
    <location>
        <begin position="7"/>
        <end position="232"/>
    </location>
</feature>
<dbReference type="RefSeq" id="WP_344055960.1">
    <property type="nucleotide sequence ID" value="NZ_BAAAPK010000002.1"/>
</dbReference>
<name>A0ABN2HCK8_9MICO</name>
<dbReference type="EMBL" id="BAAAPK010000002">
    <property type="protein sequence ID" value="GAA1685370.1"/>
    <property type="molecule type" value="Genomic_DNA"/>
</dbReference>
<dbReference type="PANTHER" id="PTHR43335">
    <property type="entry name" value="ABC TRANSPORTER, ATP-BINDING PROTEIN"/>
    <property type="match status" value="1"/>
</dbReference>
<organism evidence="7 8">
    <name type="scientific">Microbacterium lacus</name>
    <dbReference type="NCBI Taxonomy" id="415217"/>
    <lineage>
        <taxon>Bacteria</taxon>
        <taxon>Bacillati</taxon>
        <taxon>Actinomycetota</taxon>
        <taxon>Actinomycetes</taxon>
        <taxon>Micrococcales</taxon>
        <taxon>Microbacteriaceae</taxon>
        <taxon>Microbacterium</taxon>
    </lineage>
</organism>
<dbReference type="CDD" id="cd03268">
    <property type="entry name" value="ABC_BcrA_bacitracin_resist"/>
    <property type="match status" value="1"/>
</dbReference>
<reference evidence="7 8" key="1">
    <citation type="journal article" date="2019" name="Int. J. Syst. Evol. Microbiol.">
        <title>The Global Catalogue of Microorganisms (GCM) 10K type strain sequencing project: providing services to taxonomists for standard genome sequencing and annotation.</title>
        <authorList>
            <consortium name="The Broad Institute Genomics Platform"/>
            <consortium name="The Broad Institute Genome Sequencing Center for Infectious Disease"/>
            <person name="Wu L."/>
            <person name="Ma J."/>
        </authorList>
    </citation>
    <scope>NUCLEOTIDE SEQUENCE [LARGE SCALE GENOMIC DNA]</scope>
    <source>
        <strain evidence="7 8">JCM 15575</strain>
    </source>
</reference>